<gene>
    <name evidence="2" type="primary">76</name>
    <name evidence="2" type="ORF">PBI_SOUR_76</name>
</gene>
<dbReference type="Gene3D" id="1.10.10.10">
    <property type="entry name" value="Winged helix-like DNA-binding domain superfamily/Winged helix DNA-binding domain"/>
    <property type="match status" value="2"/>
</dbReference>
<dbReference type="InterPro" id="IPR036388">
    <property type="entry name" value="WH-like_DNA-bd_sf"/>
</dbReference>
<feature type="domain" description="Putative host cell surface-exposed lipoprotein Ltp-like HTH region" evidence="1">
    <location>
        <begin position="86"/>
        <end position="131"/>
    </location>
</feature>
<dbReference type="GeneID" id="40102541"/>
<dbReference type="Proteomes" id="UP000246591">
    <property type="component" value="Segment"/>
</dbReference>
<dbReference type="KEGG" id="vg:40102541"/>
<dbReference type="InterPro" id="IPR011434">
    <property type="entry name" value="Ltp-like_HTH"/>
</dbReference>
<keyword evidence="2" id="KW-0449">Lipoprotein</keyword>
<dbReference type="EMBL" id="MH153810">
    <property type="protein sequence ID" value="AWN04277.1"/>
    <property type="molecule type" value="Genomic_DNA"/>
</dbReference>
<sequence length="187" mass="19963">MIGHLLTHAIPHQMKGTTMNDRTIRPHLLFSGLIVAAMATATVACAPIEDTAAQPSPVSVEQILGEPTAAPATVEIPETPAMSVSQSNAVEKAQSYLSFSGFSRAGLIDQLTSEYGEGFPTEDAEFAVAHLESTGQVDWNAEAVEKAESYLEFTSFSRDGLIDQLTSEYGEQFTYEQAVHAANAVGL</sequence>
<evidence type="ECO:0000313" key="3">
    <source>
        <dbReference type="Proteomes" id="UP000246591"/>
    </source>
</evidence>
<organism evidence="2 3">
    <name type="scientific">Gordonia phage Sour</name>
    <dbReference type="NCBI Taxonomy" id="2182349"/>
    <lineage>
        <taxon>Viruses</taxon>
        <taxon>Duplodnaviria</taxon>
        <taxon>Heunggongvirae</taxon>
        <taxon>Uroviricota</taxon>
        <taxon>Caudoviricetes</taxon>
        <taxon>Sourvirus</taxon>
        <taxon>Sourvirus sour</taxon>
    </lineage>
</organism>
<evidence type="ECO:0000313" key="2">
    <source>
        <dbReference type="EMBL" id="AWN04277.1"/>
    </source>
</evidence>
<reference evidence="3" key="1">
    <citation type="submission" date="2018-03" db="EMBL/GenBank/DDBJ databases">
        <authorList>
            <person name="Keele B.F."/>
        </authorList>
    </citation>
    <scope>NUCLEOTIDE SEQUENCE [LARGE SCALE GENOMIC DNA]</scope>
</reference>
<feature type="domain" description="Putative host cell surface-exposed lipoprotein Ltp-like HTH region" evidence="1">
    <location>
        <begin position="138"/>
        <end position="183"/>
    </location>
</feature>
<dbReference type="RefSeq" id="YP_009625647.1">
    <property type="nucleotide sequence ID" value="NC_042132.1"/>
</dbReference>
<protein>
    <submittedName>
        <fullName evidence="2">Lipoprotein</fullName>
    </submittedName>
</protein>
<dbReference type="Pfam" id="PF07553">
    <property type="entry name" value="Lipoprotein_Ltp"/>
    <property type="match status" value="2"/>
</dbReference>
<name>A0A2U8UKS0_9CAUD</name>
<keyword evidence="3" id="KW-1185">Reference proteome</keyword>
<proteinExistence type="predicted"/>
<evidence type="ECO:0000259" key="1">
    <source>
        <dbReference type="Pfam" id="PF07553"/>
    </source>
</evidence>
<accession>A0A2U8UKS0</accession>